<feature type="transmembrane region" description="Helical" evidence="9">
    <location>
        <begin position="20"/>
        <end position="40"/>
    </location>
</feature>
<keyword evidence="2 9" id="KW-0812">Transmembrane</keyword>
<feature type="non-terminal residue" evidence="11">
    <location>
        <position position="1"/>
    </location>
</feature>
<reference evidence="11 12" key="1">
    <citation type="submission" date="2019-01" db="EMBL/GenBank/DDBJ databases">
        <title>A draft genome assembly of the solar-powered sea slug Elysia chlorotica.</title>
        <authorList>
            <person name="Cai H."/>
            <person name="Li Q."/>
            <person name="Fang X."/>
            <person name="Li J."/>
            <person name="Curtis N.E."/>
            <person name="Altenburger A."/>
            <person name="Shibata T."/>
            <person name="Feng M."/>
            <person name="Maeda T."/>
            <person name="Schwartz J.A."/>
            <person name="Shigenobu S."/>
            <person name="Lundholm N."/>
            <person name="Nishiyama T."/>
            <person name="Yang H."/>
            <person name="Hasebe M."/>
            <person name="Li S."/>
            <person name="Pierce S.K."/>
            <person name="Wang J."/>
        </authorList>
    </citation>
    <scope>NUCLEOTIDE SEQUENCE [LARGE SCALE GENOMIC DNA]</scope>
    <source>
        <strain evidence="11">EC2010</strain>
        <tissue evidence="11">Whole organism of an adult</tissue>
    </source>
</reference>
<sequence length="407" mass="45622">RAQYDSYGLVKVTHFIGSYFIWIVFAFGFPGNIASILTITTMPTISSSKAHVAILAVTDTLAIVSRVTYNEVSGHRAPLSTPGCNIIFFVQQFCVAYANWVVVAMTTERCLAVCFPLRVGQMYTRRKALAVLSAFAVMTASVYVLLLWAFVEAGDSRTGYYCQLKPRYRAYLRGQVHYWLDACIAHIIPCVLVLTGNALIVVSIRRARRVQRSLTSVVDRGGRQSKDQRQITCMLIAVSVVFLLLNVPNSAFYLLKDRLWPQRPPAYSYSYAQYMFIGRLVHALTDANHAVNFYLYFLSMSTFRRRFLDSVRCRSRSQRSGPSSSVHRTSQTYMQCPNIHRDSARPDTGTSAATAPYTRRFNGCGSSGSVNAHLLKSFNTPPYSNHYHRASPARASNDSFLSATSHV</sequence>
<feature type="transmembrane region" description="Helical" evidence="9">
    <location>
        <begin position="89"/>
        <end position="107"/>
    </location>
</feature>
<name>A0A433TPJ8_ELYCH</name>
<dbReference type="PROSITE" id="PS50262">
    <property type="entry name" value="G_PROTEIN_RECEP_F1_2"/>
    <property type="match status" value="1"/>
</dbReference>
<dbReference type="PANTHER" id="PTHR24243">
    <property type="entry name" value="G-PROTEIN COUPLED RECEPTOR"/>
    <property type="match status" value="1"/>
</dbReference>
<dbReference type="GO" id="GO:0005886">
    <property type="term" value="C:plasma membrane"/>
    <property type="evidence" value="ECO:0007669"/>
    <property type="project" value="TreeGrafter"/>
</dbReference>
<dbReference type="InterPro" id="IPR000276">
    <property type="entry name" value="GPCR_Rhodpsn"/>
</dbReference>
<keyword evidence="4" id="KW-0297">G-protein coupled receptor</keyword>
<dbReference type="PROSITE" id="PS00237">
    <property type="entry name" value="G_PROTEIN_RECEP_F1_1"/>
    <property type="match status" value="1"/>
</dbReference>
<evidence type="ECO:0000259" key="10">
    <source>
        <dbReference type="PROSITE" id="PS50262"/>
    </source>
</evidence>
<dbReference type="Pfam" id="PF00001">
    <property type="entry name" value="7tm_1"/>
    <property type="match status" value="1"/>
</dbReference>
<dbReference type="STRING" id="188477.A0A433TPJ8"/>
<dbReference type="AlphaFoldDB" id="A0A433TPJ8"/>
<keyword evidence="12" id="KW-1185">Reference proteome</keyword>
<dbReference type="SUPFAM" id="SSF81321">
    <property type="entry name" value="Family A G protein-coupled receptor-like"/>
    <property type="match status" value="1"/>
</dbReference>
<evidence type="ECO:0000256" key="6">
    <source>
        <dbReference type="ARBA" id="ARBA00023170"/>
    </source>
</evidence>
<organism evidence="11 12">
    <name type="scientific">Elysia chlorotica</name>
    <name type="common">Eastern emerald elysia</name>
    <name type="synonym">Sea slug</name>
    <dbReference type="NCBI Taxonomy" id="188477"/>
    <lineage>
        <taxon>Eukaryota</taxon>
        <taxon>Metazoa</taxon>
        <taxon>Spiralia</taxon>
        <taxon>Lophotrochozoa</taxon>
        <taxon>Mollusca</taxon>
        <taxon>Gastropoda</taxon>
        <taxon>Heterobranchia</taxon>
        <taxon>Euthyneura</taxon>
        <taxon>Panpulmonata</taxon>
        <taxon>Sacoglossa</taxon>
        <taxon>Placobranchoidea</taxon>
        <taxon>Plakobranchidae</taxon>
        <taxon>Elysia</taxon>
    </lineage>
</organism>
<dbReference type="EMBL" id="RQTK01000240">
    <property type="protein sequence ID" value="RUS83509.1"/>
    <property type="molecule type" value="Genomic_DNA"/>
</dbReference>
<dbReference type="OrthoDB" id="9990906at2759"/>
<evidence type="ECO:0000256" key="5">
    <source>
        <dbReference type="ARBA" id="ARBA00023136"/>
    </source>
</evidence>
<evidence type="ECO:0000256" key="2">
    <source>
        <dbReference type="ARBA" id="ARBA00022692"/>
    </source>
</evidence>
<keyword evidence="5 9" id="KW-0472">Membrane</keyword>
<keyword evidence="7" id="KW-0807">Transducer</keyword>
<feature type="region of interest" description="Disordered" evidence="8">
    <location>
        <begin position="386"/>
        <end position="407"/>
    </location>
</feature>
<accession>A0A433TPJ8</accession>
<dbReference type="GO" id="GO:0004930">
    <property type="term" value="F:G protein-coupled receptor activity"/>
    <property type="evidence" value="ECO:0007669"/>
    <property type="project" value="UniProtKB-KW"/>
</dbReference>
<evidence type="ECO:0000256" key="7">
    <source>
        <dbReference type="ARBA" id="ARBA00023224"/>
    </source>
</evidence>
<dbReference type="Gene3D" id="1.20.1070.10">
    <property type="entry name" value="Rhodopsin 7-helix transmembrane proteins"/>
    <property type="match status" value="1"/>
</dbReference>
<keyword evidence="6" id="KW-0675">Receptor</keyword>
<feature type="transmembrane region" description="Helical" evidence="9">
    <location>
        <begin position="178"/>
        <end position="202"/>
    </location>
</feature>
<proteinExistence type="predicted"/>
<comment type="subcellular location">
    <subcellularLocation>
        <location evidence="1">Membrane</location>
        <topology evidence="1">Multi-pass membrane protein</topology>
    </subcellularLocation>
</comment>
<feature type="transmembrane region" description="Helical" evidence="9">
    <location>
        <begin position="233"/>
        <end position="254"/>
    </location>
</feature>
<feature type="transmembrane region" description="Helical" evidence="9">
    <location>
        <begin position="128"/>
        <end position="151"/>
    </location>
</feature>
<dbReference type="Proteomes" id="UP000271974">
    <property type="component" value="Unassembled WGS sequence"/>
</dbReference>
<evidence type="ECO:0000256" key="3">
    <source>
        <dbReference type="ARBA" id="ARBA00022989"/>
    </source>
</evidence>
<evidence type="ECO:0000313" key="11">
    <source>
        <dbReference type="EMBL" id="RUS83509.1"/>
    </source>
</evidence>
<dbReference type="CDD" id="cd14978">
    <property type="entry name" value="7tmA_FMRFamide_R-like"/>
    <property type="match status" value="1"/>
</dbReference>
<comment type="caution">
    <text evidence="11">The sequence shown here is derived from an EMBL/GenBank/DDBJ whole genome shotgun (WGS) entry which is preliminary data.</text>
</comment>
<evidence type="ECO:0000313" key="12">
    <source>
        <dbReference type="Proteomes" id="UP000271974"/>
    </source>
</evidence>
<feature type="compositionally biased region" description="Polar residues" evidence="8">
    <location>
        <begin position="394"/>
        <end position="407"/>
    </location>
</feature>
<dbReference type="PANTHER" id="PTHR24243:SF230">
    <property type="entry name" value="G-PROTEIN COUPLED RECEPTORS FAMILY 1 PROFILE DOMAIN-CONTAINING PROTEIN"/>
    <property type="match status" value="1"/>
</dbReference>
<evidence type="ECO:0000256" key="4">
    <source>
        <dbReference type="ARBA" id="ARBA00023040"/>
    </source>
</evidence>
<protein>
    <recommendedName>
        <fullName evidence="10">G-protein coupled receptors family 1 profile domain-containing protein</fullName>
    </recommendedName>
</protein>
<feature type="transmembrane region" description="Helical" evidence="9">
    <location>
        <begin position="52"/>
        <end position="69"/>
    </location>
</feature>
<dbReference type="InterPro" id="IPR017452">
    <property type="entry name" value="GPCR_Rhodpsn_7TM"/>
</dbReference>
<feature type="domain" description="G-protein coupled receptors family 1 profile" evidence="10">
    <location>
        <begin position="31"/>
        <end position="296"/>
    </location>
</feature>
<evidence type="ECO:0000256" key="1">
    <source>
        <dbReference type="ARBA" id="ARBA00004141"/>
    </source>
</evidence>
<evidence type="ECO:0000256" key="8">
    <source>
        <dbReference type="SAM" id="MobiDB-lite"/>
    </source>
</evidence>
<feature type="transmembrane region" description="Helical" evidence="9">
    <location>
        <begin position="274"/>
        <end position="297"/>
    </location>
</feature>
<keyword evidence="3 9" id="KW-1133">Transmembrane helix</keyword>
<gene>
    <name evidence="11" type="ORF">EGW08_008688</name>
</gene>
<evidence type="ECO:0000256" key="9">
    <source>
        <dbReference type="SAM" id="Phobius"/>
    </source>
</evidence>